<gene>
    <name evidence="1" type="ORF">HCN56_12350</name>
</gene>
<dbReference type="AlphaFoldDB" id="A0A7X6D1C4"/>
<protein>
    <submittedName>
        <fullName evidence="1">DUF4259 domain-containing protein</fullName>
    </submittedName>
</protein>
<keyword evidence="2" id="KW-1185">Reference proteome</keyword>
<dbReference type="RefSeq" id="WP_167970365.1">
    <property type="nucleotide sequence ID" value="NZ_BHZG01000157.1"/>
</dbReference>
<evidence type="ECO:0000313" key="1">
    <source>
        <dbReference type="EMBL" id="NJQ06352.1"/>
    </source>
</evidence>
<sequence>MTGTWDVGPFDNDTAGDFGVSLDTAAPGERAGIVDRALARAVDAVGCLDAPGAEEAVAAAALVAGQCHGGEPVDPVHGPAEPLPDLTALRELAARALRRVMAEPSELMTLWSASAEDDNWRTQIRNLRGVLEPQPPEEQGALF</sequence>
<evidence type="ECO:0000313" key="2">
    <source>
        <dbReference type="Proteomes" id="UP000578686"/>
    </source>
</evidence>
<organism evidence="1 2">
    <name type="scientific">Streptomyces lonarensis</name>
    <dbReference type="NCBI Taxonomy" id="700599"/>
    <lineage>
        <taxon>Bacteria</taxon>
        <taxon>Bacillati</taxon>
        <taxon>Actinomycetota</taxon>
        <taxon>Actinomycetes</taxon>
        <taxon>Kitasatosporales</taxon>
        <taxon>Streptomycetaceae</taxon>
        <taxon>Streptomyces</taxon>
    </lineage>
</organism>
<proteinExistence type="predicted"/>
<comment type="caution">
    <text evidence="1">The sequence shown here is derived from an EMBL/GenBank/DDBJ whole genome shotgun (WGS) entry which is preliminary data.</text>
</comment>
<accession>A0A7X6D1C4</accession>
<dbReference type="EMBL" id="JAAVJD010000078">
    <property type="protein sequence ID" value="NJQ06352.1"/>
    <property type="molecule type" value="Genomic_DNA"/>
</dbReference>
<dbReference type="Pfam" id="PF14078">
    <property type="entry name" value="DUF4259"/>
    <property type="match status" value="1"/>
</dbReference>
<reference evidence="1 2" key="1">
    <citation type="submission" date="2020-03" db="EMBL/GenBank/DDBJ databases">
        <title>Draft genome of Streptomyces sp. ventii, isolated from the Axial Seamount in the Pacific Ocean, and resequencing of the two type strains Streptomyces lonarensis strain NCL 716 and Streptomyces bohaiensis strain 11A07.</title>
        <authorList>
            <person name="Loughran R.M."/>
            <person name="Pfannmuller K.M."/>
            <person name="Wasson B.J."/>
            <person name="Deadmond M.C."/>
            <person name="Paddock B.E."/>
            <person name="Koyack M.J."/>
            <person name="Gallegos D.A."/>
            <person name="Mitchell E.A."/>
            <person name="Ushijima B."/>
            <person name="Saw J.H."/>
            <person name="Mcphail K.L."/>
            <person name="Videau P."/>
        </authorList>
    </citation>
    <scope>NUCLEOTIDE SEQUENCE [LARGE SCALE GENOMIC DNA]</scope>
    <source>
        <strain evidence="1 2">NCL716</strain>
    </source>
</reference>
<name>A0A7X6D1C4_9ACTN</name>
<dbReference type="Proteomes" id="UP000578686">
    <property type="component" value="Unassembled WGS sequence"/>
</dbReference>
<dbReference type="InterPro" id="IPR025355">
    <property type="entry name" value="DUF4259"/>
</dbReference>